<accession>A0A6N7YPB6</accession>
<evidence type="ECO:0000256" key="6">
    <source>
        <dbReference type="RuleBase" id="RU003560"/>
    </source>
</evidence>
<dbReference type="Gene3D" id="3.40.640.10">
    <property type="entry name" value="Type I PLP-dependent aspartate aminotransferase-like (Major domain)"/>
    <property type="match status" value="1"/>
</dbReference>
<dbReference type="PROSITE" id="PS00600">
    <property type="entry name" value="AA_TRANSFER_CLASS_3"/>
    <property type="match status" value="1"/>
</dbReference>
<organism evidence="7 8">
    <name type="scientific">Amycolatopsis pithecellobii</name>
    <dbReference type="NCBI Taxonomy" id="664692"/>
    <lineage>
        <taxon>Bacteria</taxon>
        <taxon>Bacillati</taxon>
        <taxon>Actinomycetota</taxon>
        <taxon>Actinomycetes</taxon>
        <taxon>Pseudonocardiales</taxon>
        <taxon>Pseudonocardiaceae</taxon>
        <taxon>Amycolatopsis</taxon>
    </lineage>
</organism>
<evidence type="ECO:0000256" key="3">
    <source>
        <dbReference type="ARBA" id="ARBA00022679"/>
    </source>
</evidence>
<dbReference type="CDD" id="cd00610">
    <property type="entry name" value="OAT_like"/>
    <property type="match status" value="1"/>
</dbReference>
<dbReference type="InterPro" id="IPR049704">
    <property type="entry name" value="Aminotrans_3_PPA_site"/>
</dbReference>
<dbReference type="OrthoDB" id="9801834at2"/>
<dbReference type="RefSeq" id="WP_154757040.1">
    <property type="nucleotide sequence ID" value="NZ_WMBA01000015.1"/>
</dbReference>
<dbReference type="FunFam" id="3.40.640.10:FF:000014">
    <property type="entry name" value="Adenosylmethionine-8-amino-7-oxononanoate aminotransferase, probable"/>
    <property type="match status" value="1"/>
</dbReference>
<keyword evidence="8" id="KW-1185">Reference proteome</keyword>
<dbReference type="GO" id="GO:0008483">
    <property type="term" value="F:transaminase activity"/>
    <property type="evidence" value="ECO:0007669"/>
    <property type="project" value="UniProtKB-KW"/>
</dbReference>
<dbReference type="InterPro" id="IPR005814">
    <property type="entry name" value="Aminotrans_3"/>
</dbReference>
<dbReference type="GO" id="GO:0017000">
    <property type="term" value="P:antibiotic biosynthetic process"/>
    <property type="evidence" value="ECO:0007669"/>
    <property type="project" value="UniProtKB-KW"/>
</dbReference>
<sequence>MNLIGLAPDEMIQADIRTLIHPQLSADHLQRVVIVEGHGCTLTGADGTTYLDGSGGLWLAQIGHGRRDMAEVAAAQMQRLEYSTCFWDFTHDRAVELADRLLSIAPANMSAVHFTSGGSEGNDAAIKAARLYHHRRGDHDRTWILSRRGAYHGLTYGGGTATGIGSLLEGQGPHLPHVSHLTAPHSYRRDLFAGQDPTEFCIRELEDRIQQLGPHNIAAMIGEPIMGVAGLITPPPDYWRRVREVLTRHDILLIADEVVTGFGRTGEWFAAPDLCMQPDIIVTAKGITSGYLPMGAVLFSKPIADVLRSGVNGFPVGFTYFGHPVACAVALKNIEILEQENLLDAARDTGQLLHNLAAPLADLSIVGEIRQAGMTLALELVTDPVSRTPFPDAGVAVGRRLRDEFGVLVRVSAGSSLVLSPPFVLTENEATRLIDSIGSLLRQITRSQPTV</sequence>
<dbReference type="PIRSF" id="PIRSF000521">
    <property type="entry name" value="Transaminase_4ab_Lys_Orn"/>
    <property type="match status" value="1"/>
</dbReference>
<evidence type="ECO:0000256" key="4">
    <source>
        <dbReference type="ARBA" id="ARBA00022898"/>
    </source>
</evidence>
<protein>
    <submittedName>
        <fullName evidence="7">Aminotransferase class III-fold pyridoxal phosphate-dependent enzyme</fullName>
    </submittedName>
</protein>
<dbReference type="SUPFAM" id="SSF53383">
    <property type="entry name" value="PLP-dependent transferases"/>
    <property type="match status" value="1"/>
</dbReference>
<evidence type="ECO:0000313" key="7">
    <source>
        <dbReference type="EMBL" id="MTD54845.1"/>
    </source>
</evidence>
<gene>
    <name evidence="7" type="ORF">GKO32_12770</name>
</gene>
<evidence type="ECO:0000313" key="8">
    <source>
        <dbReference type="Proteomes" id="UP000440096"/>
    </source>
</evidence>
<dbReference type="InterPro" id="IPR015421">
    <property type="entry name" value="PyrdxlP-dep_Trfase_major"/>
</dbReference>
<dbReference type="PANTHER" id="PTHR43094:SF1">
    <property type="entry name" value="AMINOTRANSFERASE CLASS-III"/>
    <property type="match status" value="1"/>
</dbReference>
<evidence type="ECO:0000256" key="5">
    <source>
        <dbReference type="ARBA" id="ARBA00023194"/>
    </source>
</evidence>
<keyword evidence="4 6" id="KW-0663">Pyridoxal phosphate</keyword>
<dbReference type="PANTHER" id="PTHR43094">
    <property type="entry name" value="AMINOTRANSFERASE"/>
    <property type="match status" value="1"/>
</dbReference>
<dbReference type="Pfam" id="PF00202">
    <property type="entry name" value="Aminotran_3"/>
    <property type="match status" value="1"/>
</dbReference>
<keyword evidence="5" id="KW-0045">Antibiotic biosynthesis</keyword>
<proteinExistence type="inferred from homology"/>
<dbReference type="Proteomes" id="UP000440096">
    <property type="component" value="Unassembled WGS sequence"/>
</dbReference>
<dbReference type="Gene3D" id="3.90.1150.10">
    <property type="entry name" value="Aspartate Aminotransferase, domain 1"/>
    <property type="match status" value="1"/>
</dbReference>
<name>A0A6N7YPB6_9PSEU</name>
<dbReference type="GO" id="GO:0030170">
    <property type="term" value="F:pyridoxal phosphate binding"/>
    <property type="evidence" value="ECO:0007669"/>
    <property type="project" value="InterPro"/>
</dbReference>
<evidence type="ECO:0000256" key="1">
    <source>
        <dbReference type="ARBA" id="ARBA00008954"/>
    </source>
</evidence>
<evidence type="ECO:0000256" key="2">
    <source>
        <dbReference type="ARBA" id="ARBA00022576"/>
    </source>
</evidence>
<comment type="caution">
    <text evidence="7">The sequence shown here is derived from an EMBL/GenBank/DDBJ whole genome shotgun (WGS) entry which is preliminary data.</text>
</comment>
<comment type="similarity">
    <text evidence="1 6">Belongs to the class-III pyridoxal-phosphate-dependent aminotransferase family.</text>
</comment>
<dbReference type="EMBL" id="WMBA01000015">
    <property type="protein sequence ID" value="MTD54845.1"/>
    <property type="molecule type" value="Genomic_DNA"/>
</dbReference>
<dbReference type="AlphaFoldDB" id="A0A6N7YPB6"/>
<reference evidence="7 8" key="1">
    <citation type="submission" date="2019-11" db="EMBL/GenBank/DDBJ databases">
        <title>Draft genome of Amycolatopsis RM579.</title>
        <authorList>
            <person name="Duangmal K."/>
            <person name="Mingma R."/>
        </authorList>
    </citation>
    <scope>NUCLEOTIDE SEQUENCE [LARGE SCALE GENOMIC DNA]</scope>
    <source>
        <strain evidence="7 8">RM579</strain>
    </source>
</reference>
<dbReference type="InterPro" id="IPR015424">
    <property type="entry name" value="PyrdxlP-dep_Trfase"/>
</dbReference>
<dbReference type="InterPro" id="IPR015422">
    <property type="entry name" value="PyrdxlP-dep_Trfase_small"/>
</dbReference>
<keyword evidence="2 7" id="KW-0032">Aminotransferase</keyword>
<keyword evidence="3 7" id="KW-0808">Transferase</keyword>